<accession>A0A316YSX1</accession>
<dbReference type="GO" id="GO:0005634">
    <property type="term" value="C:nucleus"/>
    <property type="evidence" value="ECO:0007669"/>
    <property type="project" value="UniProtKB-SubCell"/>
</dbReference>
<feature type="domain" description="Non-structural maintenance of chromosomes element 1 RING C4HC3-type" evidence="16">
    <location>
        <begin position="186"/>
        <end position="219"/>
    </location>
</feature>
<keyword evidence="12 15" id="KW-0233">DNA recombination</keyword>
<evidence type="ECO:0000256" key="13">
    <source>
        <dbReference type="ARBA" id="ARBA00023204"/>
    </source>
</evidence>
<dbReference type="Gene3D" id="1.10.10.10">
    <property type="entry name" value="Winged helix-like DNA-binding domain superfamily/Winged helix DNA-binding domain"/>
    <property type="match status" value="1"/>
</dbReference>
<evidence type="ECO:0000256" key="1">
    <source>
        <dbReference type="ARBA" id="ARBA00000900"/>
    </source>
</evidence>
<dbReference type="STRING" id="215250.A0A316YSX1"/>
<dbReference type="GO" id="GO:0030915">
    <property type="term" value="C:Smc5-Smc6 complex"/>
    <property type="evidence" value="ECO:0007669"/>
    <property type="project" value="UniProtKB-UniRule"/>
</dbReference>
<gene>
    <name evidence="17" type="ORF">FA10DRAFT_266111</name>
</gene>
<dbReference type="InterPro" id="IPR014857">
    <property type="entry name" value="Nse1_RING_C4HC3-type"/>
</dbReference>
<evidence type="ECO:0000259" key="16">
    <source>
        <dbReference type="Pfam" id="PF08746"/>
    </source>
</evidence>
<dbReference type="InParanoid" id="A0A316YSX1"/>
<dbReference type="Pfam" id="PF07574">
    <property type="entry name" value="SMC_Nse1"/>
    <property type="match status" value="1"/>
</dbReference>
<evidence type="ECO:0000256" key="10">
    <source>
        <dbReference type="ARBA" id="ARBA00022786"/>
    </source>
</evidence>
<keyword evidence="14 15" id="KW-0539">Nucleus</keyword>
<dbReference type="GO" id="GO:0061630">
    <property type="term" value="F:ubiquitin protein ligase activity"/>
    <property type="evidence" value="ECO:0007669"/>
    <property type="project" value="UniProtKB-EC"/>
</dbReference>
<evidence type="ECO:0000256" key="7">
    <source>
        <dbReference type="ARBA" id="ARBA00022723"/>
    </source>
</evidence>
<evidence type="ECO:0000256" key="6">
    <source>
        <dbReference type="ARBA" id="ARBA00022679"/>
    </source>
</evidence>
<evidence type="ECO:0000256" key="9">
    <source>
        <dbReference type="ARBA" id="ARBA00022771"/>
    </source>
</evidence>
<evidence type="ECO:0000256" key="8">
    <source>
        <dbReference type="ARBA" id="ARBA00022763"/>
    </source>
</evidence>
<evidence type="ECO:0000256" key="4">
    <source>
        <dbReference type="ARBA" id="ARBA00012483"/>
    </source>
</evidence>
<dbReference type="OrthoDB" id="185455at2759"/>
<keyword evidence="7 15" id="KW-0479">Metal-binding</keyword>
<evidence type="ECO:0000313" key="18">
    <source>
        <dbReference type="Proteomes" id="UP000245768"/>
    </source>
</evidence>
<dbReference type="FunFam" id="1.10.10.10:FF:000270">
    <property type="entry name" value="Non-structural maintenance of chromosomes element 1 homolog"/>
    <property type="match status" value="1"/>
</dbReference>
<dbReference type="InterPro" id="IPR036388">
    <property type="entry name" value="WH-like_DNA-bd_sf"/>
</dbReference>
<comment type="function">
    <text evidence="15">Acts in a DNA repair pathway for removal of UV-induced DNA damage that is distinct from classical nucleotide excision repair and in repair of ionizing radiation damage. Functions in homologous recombination repair of DNA double strand breaks and in recovery of stalled replication forks.</text>
</comment>
<reference evidence="17 18" key="1">
    <citation type="journal article" date="2018" name="Mol. Biol. Evol.">
        <title>Broad Genomic Sampling Reveals a Smut Pathogenic Ancestry of the Fungal Clade Ustilaginomycotina.</title>
        <authorList>
            <person name="Kijpornyongpan T."/>
            <person name="Mondo S.J."/>
            <person name="Barry K."/>
            <person name="Sandor L."/>
            <person name="Lee J."/>
            <person name="Lipzen A."/>
            <person name="Pangilinan J."/>
            <person name="LaButti K."/>
            <person name="Hainaut M."/>
            <person name="Henrissat B."/>
            <person name="Grigoriev I.V."/>
            <person name="Spatafora J.W."/>
            <person name="Aime M.C."/>
        </authorList>
    </citation>
    <scope>NUCLEOTIDE SEQUENCE [LARGE SCALE GENOMIC DNA]</scope>
    <source>
        <strain evidence="17 18">MCA 4198</strain>
    </source>
</reference>
<dbReference type="InterPro" id="IPR011513">
    <property type="entry name" value="Nse1"/>
</dbReference>
<dbReference type="AlphaFoldDB" id="A0A316YSX1"/>
<evidence type="ECO:0000313" key="17">
    <source>
        <dbReference type="EMBL" id="PWN92331.1"/>
    </source>
</evidence>
<dbReference type="Gene3D" id="3.90.1150.220">
    <property type="match status" value="1"/>
</dbReference>
<evidence type="ECO:0000256" key="11">
    <source>
        <dbReference type="ARBA" id="ARBA00022833"/>
    </source>
</evidence>
<dbReference type="PANTHER" id="PTHR20973">
    <property type="entry name" value="NON-SMC ELEMENT 1-RELATED"/>
    <property type="match status" value="1"/>
</dbReference>
<dbReference type="RefSeq" id="XP_025379529.1">
    <property type="nucleotide sequence ID" value="XM_025521360.1"/>
</dbReference>
<dbReference type="Gene3D" id="3.30.40.10">
    <property type="entry name" value="Zinc/RING finger domain, C3HC4 (zinc finger)"/>
    <property type="match status" value="1"/>
</dbReference>
<evidence type="ECO:0000256" key="14">
    <source>
        <dbReference type="ARBA" id="ARBA00023242"/>
    </source>
</evidence>
<dbReference type="InterPro" id="IPR013083">
    <property type="entry name" value="Znf_RING/FYVE/PHD"/>
</dbReference>
<evidence type="ECO:0000256" key="2">
    <source>
        <dbReference type="ARBA" id="ARBA00004123"/>
    </source>
</evidence>
<comment type="subcellular location">
    <subcellularLocation>
        <location evidence="2 15">Nucleus</location>
    </subcellularLocation>
</comment>
<evidence type="ECO:0000256" key="15">
    <source>
        <dbReference type="RuleBase" id="RU368018"/>
    </source>
</evidence>
<keyword evidence="6 15" id="KW-0808">Transferase</keyword>
<comment type="catalytic activity">
    <reaction evidence="1 15">
        <text>S-ubiquitinyl-[E2 ubiquitin-conjugating enzyme]-L-cysteine + [acceptor protein]-L-lysine = [E2 ubiquitin-conjugating enzyme]-L-cysteine + N(6)-ubiquitinyl-[acceptor protein]-L-lysine.</text>
        <dbReference type="EC" id="2.3.2.27"/>
    </reaction>
</comment>
<dbReference type="Pfam" id="PF08746">
    <property type="entry name" value="zf-RING-like"/>
    <property type="match status" value="1"/>
</dbReference>
<dbReference type="FunCoup" id="A0A316YSX1">
    <property type="interactions" value="108"/>
</dbReference>
<keyword evidence="13 15" id="KW-0234">DNA repair</keyword>
<organism evidence="17 18">
    <name type="scientific">Acaromyces ingoldii</name>
    <dbReference type="NCBI Taxonomy" id="215250"/>
    <lineage>
        <taxon>Eukaryota</taxon>
        <taxon>Fungi</taxon>
        <taxon>Dikarya</taxon>
        <taxon>Basidiomycota</taxon>
        <taxon>Ustilaginomycotina</taxon>
        <taxon>Exobasidiomycetes</taxon>
        <taxon>Exobasidiales</taxon>
        <taxon>Cryptobasidiaceae</taxon>
        <taxon>Acaromyces</taxon>
    </lineage>
</organism>
<protein>
    <recommendedName>
        <fullName evidence="5 15">Non-structural maintenance of chromosomes element 1 homolog</fullName>
        <ecNumber evidence="4 15">2.3.2.27</ecNumber>
    </recommendedName>
</protein>
<comment type="similarity">
    <text evidence="3 15">Belongs to the NSE1 family.</text>
</comment>
<comment type="subunit">
    <text evidence="15">Component of the Smc5-Smc6 complex.</text>
</comment>
<name>A0A316YSX1_9BASI</name>
<dbReference type="GeneID" id="37043276"/>
<dbReference type="EMBL" id="KZ819635">
    <property type="protein sequence ID" value="PWN92331.1"/>
    <property type="molecule type" value="Genomic_DNA"/>
</dbReference>
<dbReference type="GO" id="GO:0008270">
    <property type="term" value="F:zinc ion binding"/>
    <property type="evidence" value="ECO:0007669"/>
    <property type="project" value="UniProtKB-KW"/>
</dbReference>
<dbReference type="PANTHER" id="PTHR20973:SF0">
    <property type="entry name" value="NON-STRUCTURAL MAINTENANCE OF CHROMOSOMES ELEMENT 1 HOMOLOG"/>
    <property type="match status" value="1"/>
</dbReference>
<keyword evidence="8 15" id="KW-0227">DNA damage</keyword>
<dbReference type="GO" id="GO:0000724">
    <property type="term" value="P:double-strand break repair via homologous recombination"/>
    <property type="evidence" value="ECO:0007669"/>
    <property type="project" value="TreeGrafter"/>
</dbReference>
<dbReference type="Proteomes" id="UP000245768">
    <property type="component" value="Unassembled WGS sequence"/>
</dbReference>
<keyword evidence="18" id="KW-1185">Reference proteome</keyword>
<sequence length="251" mass="27878">MAPLPLSQRVWLQAMLAHGVVSQAHAKALQKRACEITRDDYQAGSLPTLLEEVGKHLSSVGLEIRQARDEFTGAHLIMIVNAKGDELAQVATTHSATEIAVTKKILERIFTNNDAYSLSSTEALKIGRQCKPPLGNAETEMLLSALVKEGWLRYNRDTGRYLLTSRSMMELNVYLKNAYPEHYFSCIMCEDPITNGVACSNAECRVRVHKHCQTSYERQIGISTREGQASTCRGCQHTWSPSPVGEASVQR</sequence>
<keyword evidence="11 15" id="KW-0862">Zinc</keyword>
<evidence type="ECO:0000256" key="5">
    <source>
        <dbReference type="ARBA" id="ARBA00019422"/>
    </source>
</evidence>
<keyword evidence="10 15" id="KW-0833">Ubl conjugation pathway</keyword>
<keyword evidence="9 15" id="KW-0863">Zinc-finger</keyword>
<evidence type="ECO:0000256" key="12">
    <source>
        <dbReference type="ARBA" id="ARBA00023172"/>
    </source>
</evidence>
<dbReference type="EC" id="2.3.2.27" evidence="4 15"/>
<proteinExistence type="inferred from homology"/>
<evidence type="ECO:0000256" key="3">
    <source>
        <dbReference type="ARBA" id="ARBA00010258"/>
    </source>
</evidence>